<gene>
    <name evidence="3" type="ORF">HCU73_12875</name>
</gene>
<protein>
    <submittedName>
        <fullName evidence="3">Uncharacterized protein</fullName>
    </submittedName>
</protein>
<evidence type="ECO:0000256" key="2">
    <source>
        <dbReference type="SAM" id="Phobius"/>
    </source>
</evidence>
<name>A0A7X6GZY7_9RHOB</name>
<dbReference type="RefSeq" id="WP_168623867.1">
    <property type="nucleotide sequence ID" value="NZ_JAAZQQ010000004.1"/>
</dbReference>
<keyword evidence="2" id="KW-0812">Transmembrane</keyword>
<evidence type="ECO:0000313" key="3">
    <source>
        <dbReference type="EMBL" id="NKX45482.1"/>
    </source>
</evidence>
<keyword evidence="4" id="KW-1185">Reference proteome</keyword>
<reference evidence="3 4" key="1">
    <citation type="submission" date="2020-04" db="EMBL/GenBank/DDBJ databases">
        <authorList>
            <person name="Yoon J."/>
        </authorList>
    </citation>
    <scope>NUCLEOTIDE SEQUENCE [LARGE SCALE GENOMIC DNA]</scope>
    <source>
        <strain evidence="3 4">KMU-115</strain>
    </source>
</reference>
<accession>A0A7X6GZY7</accession>
<organism evidence="3 4">
    <name type="scientific">Roseicyclus persicicus</name>
    <dbReference type="NCBI Taxonomy" id="2650661"/>
    <lineage>
        <taxon>Bacteria</taxon>
        <taxon>Pseudomonadati</taxon>
        <taxon>Pseudomonadota</taxon>
        <taxon>Alphaproteobacteria</taxon>
        <taxon>Rhodobacterales</taxon>
        <taxon>Roseobacteraceae</taxon>
        <taxon>Roseicyclus</taxon>
    </lineage>
</organism>
<keyword evidence="2" id="KW-1133">Transmembrane helix</keyword>
<proteinExistence type="predicted"/>
<evidence type="ECO:0000256" key="1">
    <source>
        <dbReference type="SAM" id="MobiDB-lite"/>
    </source>
</evidence>
<feature type="compositionally biased region" description="Low complexity" evidence="1">
    <location>
        <begin position="12"/>
        <end position="21"/>
    </location>
</feature>
<dbReference type="EMBL" id="JAAZQQ010000004">
    <property type="protein sequence ID" value="NKX45482.1"/>
    <property type="molecule type" value="Genomic_DNA"/>
</dbReference>
<keyword evidence="2" id="KW-0472">Membrane</keyword>
<feature type="transmembrane region" description="Helical" evidence="2">
    <location>
        <begin position="88"/>
        <end position="109"/>
    </location>
</feature>
<dbReference type="Proteomes" id="UP000526408">
    <property type="component" value="Unassembled WGS sequence"/>
</dbReference>
<feature type="region of interest" description="Disordered" evidence="1">
    <location>
        <begin position="1"/>
        <end position="48"/>
    </location>
</feature>
<sequence>MTAVPVSGGSTPPRAADGPAPAGAPWPQPVPFLTGDLAPPPPKLERAAGTAREGGACITCGGEAPAGEAECGFCVQARAAQATPTRTLLLHWLVFLAAMAVVFGAGWILTP</sequence>
<comment type="caution">
    <text evidence="3">The sequence shown here is derived from an EMBL/GenBank/DDBJ whole genome shotgun (WGS) entry which is preliminary data.</text>
</comment>
<dbReference type="AlphaFoldDB" id="A0A7X6GZY7"/>
<evidence type="ECO:0000313" key="4">
    <source>
        <dbReference type="Proteomes" id="UP000526408"/>
    </source>
</evidence>